<dbReference type="GO" id="GO:0043456">
    <property type="term" value="P:regulation of pentose-phosphate shunt"/>
    <property type="evidence" value="ECO:0007669"/>
    <property type="project" value="TreeGrafter"/>
</dbReference>
<dbReference type="AlphaFoldDB" id="A0A511T3E0"/>
<evidence type="ECO:0000313" key="4">
    <source>
        <dbReference type="EMBL" id="GEN08684.1"/>
    </source>
</evidence>
<dbReference type="SMART" id="SM00855">
    <property type="entry name" value="PGAM"/>
    <property type="match status" value="1"/>
</dbReference>
<accession>A0A511T3E0</accession>
<feature type="active site" description="Tele-phosphohistidine intermediate" evidence="2">
    <location>
        <position position="10"/>
    </location>
</feature>
<dbReference type="PANTHER" id="PTHR46517">
    <property type="entry name" value="FRUCTOSE-2,6-BISPHOSPHATASE TIGAR"/>
    <property type="match status" value="1"/>
</dbReference>
<dbReference type="Proteomes" id="UP000321514">
    <property type="component" value="Unassembled WGS sequence"/>
</dbReference>
<dbReference type="EMBL" id="BJXR01000030">
    <property type="protein sequence ID" value="GEN08684.1"/>
    <property type="molecule type" value="Genomic_DNA"/>
</dbReference>
<dbReference type="OrthoDB" id="9781415at2"/>
<feature type="active site" description="Proton donor/acceptor" evidence="2">
    <location>
        <position position="83"/>
    </location>
</feature>
<dbReference type="RefSeq" id="WP_046712825.1">
    <property type="nucleotide sequence ID" value="NZ_BJXR01000030.1"/>
</dbReference>
<comment type="caution">
    <text evidence="4">The sequence shown here is derived from an EMBL/GenBank/DDBJ whole genome shotgun (WGS) entry which is preliminary data.</text>
</comment>
<dbReference type="InterPro" id="IPR013078">
    <property type="entry name" value="His_Pase_superF_clade-1"/>
</dbReference>
<name>A0A511T3E0_MYXFU</name>
<dbReference type="Gene3D" id="3.40.50.1240">
    <property type="entry name" value="Phosphoglycerate mutase-like"/>
    <property type="match status" value="1"/>
</dbReference>
<keyword evidence="1" id="KW-0378">Hydrolase</keyword>
<evidence type="ECO:0000256" key="2">
    <source>
        <dbReference type="PIRSR" id="PIRSR613078-1"/>
    </source>
</evidence>
<proteinExistence type="predicted"/>
<dbReference type="PROSITE" id="PS00175">
    <property type="entry name" value="PG_MUTASE"/>
    <property type="match status" value="1"/>
</dbReference>
<keyword evidence="6" id="KW-1185">Reference proteome</keyword>
<feature type="binding site" evidence="3">
    <location>
        <begin position="9"/>
        <end position="16"/>
    </location>
    <ligand>
        <name>substrate</name>
    </ligand>
</feature>
<sequence length="212" mass="23047">MKTELILLRHGETEWNAKGLLQGHQDSPLSPEGVRQADALAARLVTVSFSALYCSDLGRAVQTASRIAARTGHDVRPDARLRERGLGVLEGLTREEASRRHPEVFGAYATNAPDFVVPGGESTSQRLGHAVECLGEVGTRHAGERVVVVMHGGVLSSFFRHSLGIPPATPRAFSVLNACWNQFDYHQGAFRLVTWGDITHLQELSADDSSAR</sequence>
<organism evidence="4 7">
    <name type="scientific">Myxococcus fulvus</name>
    <dbReference type="NCBI Taxonomy" id="33"/>
    <lineage>
        <taxon>Bacteria</taxon>
        <taxon>Pseudomonadati</taxon>
        <taxon>Myxococcota</taxon>
        <taxon>Myxococcia</taxon>
        <taxon>Myxococcales</taxon>
        <taxon>Cystobacterineae</taxon>
        <taxon>Myxococcaceae</taxon>
        <taxon>Myxococcus</taxon>
    </lineage>
</organism>
<evidence type="ECO:0000313" key="7">
    <source>
        <dbReference type="Proteomes" id="UP000321514"/>
    </source>
</evidence>
<dbReference type="GO" id="GO:0045820">
    <property type="term" value="P:negative regulation of glycolytic process"/>
    <property type="evidence" value="ECO:0007669"/>
    <property type="project" value="TreeGrafter"/>
</dbReference>
<evidence type="ECO:0000256" key="3">
    <source>
        <dbReference type="PIRSR" id="PIRSR613078-2"/>
    </source>
</evidence>
<dbReference type="CDD" id="cd07067">
    <property type="entry name" value="HP_PGM_like"/>
    <property type="match status" value="1"/>
</dbReference>
<dbReference type="GO" id="GO:0004331">
    <property type="term" value="F:fructose-2,6-bisphosphate 2-phosphatase activity"/>
    <property type="evidence" value="ECO:0007669"/>
    <property type="project" value="TreeGrafter"/>
</dbReference>
<dbReference type="InterPro" id="IPR029033">
    <property type="entry name" value="His_PPase_superfam"/>
</dbReference>
<dbReference type="SUPFAM" id="SSF53254">
    <property type="entry name" value="Phosphoglycerate mutase-like"/>
    <property type="match status" value="1"/>
</dbReference>
<feature type="binding site" evidence="3">
    <location>
        <position position="59"/>
    </location>
    <ligand>
        <name>substrate</name>
    </ligand>
</feature>
<evidence type="ECO:0000256" key="1">
    <source>
        <dbReference type="ARBA" id="ARBA00022801"/>
    </source>
</evidence>
<evidence type="ECO:0000313" key="5">
    <source>
        <dbReference type="EMBL" id="SEU29976.1"/>
    </source>
</evidence>
<reference evidence="4 7" key="2">
    <citation type="submission" date="2019-07" db="EMBL/GenBank/DDBJ databases">
        <title>Whole genome shotgun sequence of Myxococcus fulvus NBRC 100333.</title>
        <authorList>
            <person name="Hosoyama A."/>
            <person name="Uohara A."/>
            <person name="Ohji S."/>
            <person name="Ichikawa N."/>
        </authorList>
    </citation>
    <scope>NUCLEOTIDE SEQUENCE [LARGE SCALE GENOMIC DNA]</scope>
    <source>
        <strain evidence="4 7">NBRC 100333</strain>
    </source>
</reference>
<dbReference type="Pfam" id="PF00300">
    <property type="entry name" value="His_Phos_1"/>
    <property type="match status" value="1"/>
</dbReference>
<dbReference type="Proteomes" id="UP000183760">
    <property type="component" value="Unassembled WGS sequence"/>
</dbReference>
<dbReference type="STRING" id="1334629.MFUL124B02_16210"/>
<dbReference type="EMBL" id="FOIB01000008">
    <property type="protein sequence ID" value="SEU29976.1"/>
    <property type="molecule type" value="Genomic_DNA"/>
</dbReference>
<gene>
    <name evidence="4" type="primary">gpmB</name>
    <name evidence="4" type="ORF">MFU01_37210</name>
    <name evidence="5" type="ORF">SAMN05443572_108274</name>
</gene>
<dbReference type="InterPro" id="IPR001345">
    <property type="entry name" value="PG/BPGM_mutase_AS"/>
</dbReference>
<dbReference type="PANTHER" id="PTHR46517:SF1">
    <property type="entry name" value="FRUCTOSE-2,6-BISPHOSPHATASE TIGAR"/>
    <property type="match status" value="1"/>
</dbReference>
<dbReference type="GO" id="GO:0005829">
    <property type="term" value="C:cytosol"/>
    <property type="evidence" value="ECO:0007669"/>
    <property type="project" value="TreeGrafter"/>
</dbReference>
<reference evidence="5 6" key="1">
    <citation type="submission" date="2016-10" db="EMBL/GenBank/DDBJ databases">
        <authorList>
            <person name="Varghese N."/>
            <person name="Submissions S."/>
        </authorList>
    </citation>
    <scope>NUCLEOTIDE SEQUENCE [LARGE SCALE GENOMIC DNA]</scope>
    <source>
        <strain evidence="5 6">DSM 16525</strain>
    </source>
</reference>
<protein>
    <submittedName>
        <fullName evidence="4">Phosphoglycerate mutase</fullName>
    </submittedName>
</protein>
<evidence type="ECO:0000313" key="6">
    <source>
        <dbReference type="Proteomes" id="UP000183760"/>
    </source>
</evidence>
<dbReference type="InterPro" id="IPR051695">
    <property type="entry name" value="Phosphoglycerate_Mutase"/>
</dbReference>